<keyword evidence="1" id="KW-1133">Transmembrane helix</keyword>
<feature type="transmembrane region" description="Helical" evidence="1">
    <location>
        <begin position="7"/>
        <end position="27"/>
    </location>
</feature>
<sequence length="67" mass="7357">MKTLLDIIAIIGFILLFITPKNIWHVLKGYQKVGFVLLLIAGIILICLAVFSGITDAGQGFQDSPFH</sequence>
<feature type="transmembrane region" description="Helical" evidence="1">
    <location>
        <begin position="33"/>
        <end position="54"/>
    </location>
</feature>
<organism evidence="2 3">
    <name type="scientific">Candidatus Limosilactobacillus merdavium</name>
    <dbReference type="NCBI Taxonomy" id="2838651"/>
    <lineage>
        <taxon>Bacteria</taxon>
        <taxon>Bacillati</taxon>
        <taxon>Bacillota</taxon>
        <taxon>Bacilli</taxon>
        <taxon>Lactobacillales</taxon>
        <taxon>Lactobacillaceae</taxon>
        <taxon>Limosilactobacillus</taxon>
    </lineage>
</organism>
<keyword evidence="1" id="KW-0812">Transmembrane</keyword>
<dbReference type="Proteomes" id="UP000824180">
    <property type="component" value="Unassembled WGS sequence"/>
</dbReference>
<evidence type="ECO:0000313" key="2">
    <source>
        <dbReference type="EMBL" id="MBU3829800.1"/>
    </source>
</evidence>
<accession>A0A9E2KUI9</accession>
<dbReference type="EMBL" id="JAHLFK010000023">
    <property type="protein sequence ID" value="MBU3829800.1"/>
    <property type="molecule type" value="Genomic_DNA"/>
</dbReference>
<reference evidence="2" key="2">
    <citation type="submission" date="2021-04" db="EMBL/GenBank/DDBJ databases">
        <authorList>
            <person name="Gilroy R."/>
        </authorList>
    </citation>
    <scope>NUCLEOTIDE SEQUENCE</scope>
    <source>
        <strain evidence="2">876</strain>
    </source>
</reference>
<protein>
    <submittedName>
        <fullName evidence="2">Uncharacterized protein</fullName>
    </submittedName>
</protein>
<evidence type="ECO:0000256" key="1">
    <source>
        <dbReference type="SAM" id="Phobius"/>
    </source>
</evidence>
<gene>
    <name evidence="2" type="ORF">H9843_02760</name>
</gene>
<dbReference type="AlphaFoldDB" id="A0A9E2KUI9"/>
<keyword evidence="1" id="KW-0472">Membrane</keyword>
<reference evidence="2" key="1">
    <citation type="journal article" date="2021" name="PeerJ">
        <title>Extensive microbial diversity within the chicken gut microbiome revealed by metagenomics and culture.</title>
        <authorList>
            <person name="Gilroy R."/>
            <person name="Ravi A."/>
            <person name="Getino M."/>
            <person name="Pursley I."/>
            <person name="Horton D.L."/>
            <person name="Alikhan N.F."/>
            <person name="Baker D."/>
            <person name="Gharbi K."/>
            <person name="Hall N."/>
            <person name="Watson M."/>
            <person name="Adriaenssens E.M."/>
            <person name="Foster-Nyarko E."/>
            <person name="Jarju S."/>
            <person name="Secka A."/>
            <person name="Antonio M."/>
            <person name="Oren A."/>
            <person name="Chaudhuri R.R."/>
            <person name="La Ragione R."/>
            <person name="Hildebrand F."/>
            <person name="Pallen M.J."/>
        </authorList>
    </citation>
    <scope>NUCLEOTIDE SEQUENCE</scope>
    <source>
        <strain evidence="2">876</strain>
    </source>
</reference>
<comment type="caution">
    <text evidence="2">The sequence shown here is derived from an EMBL/GenBank/DDBJ whole genome shotgun (WGS) entry which is preliminary data.</text>
</comment>
<proteinExistence type="predicted"/>
<evidence type="ECO:0000313" key="3">
    <source>
        <dbReference type="Proteomes" id="UP000824180"/>
    </source>
</evidence>
<name>A0A9E2KUI9_9LACO</name>